<dbReference type="NCBIfam" id="NF005892">
    <property type="entry name" value="PRK07855.1"/>
    <property type="match status" value="1"/>
</dbReference>
<dbReference type="PANTHER" id="PTHR42870:SF1">
    <property type="entry name" value="NON-SPECIFIC LIPID-TRANSFER PROTEIN-LIKE 2"/>
    <property type="match status" value="1"/>
</dbReference>
<dbReference type="OrthoDB" id="9785768at2"/>
<proteinExistence type="predicted"/>
<feature type="domain" description="Thiolase C-terminal" evidence="1">
    <location>
        <begin position="257"/>
        <end position="378"/>
    </location>
</feature>
<dbReference type="AlphaFoldDB" id="A0A367EI06"/>
<comment type="caution">
    <text evidence="2">The sequence shown here is derived from an EMBL/GenBank/DDBJ whole genome shotgun (WGS) entry which is preliminary data.</text>
</comment>
<dbReference type="SUPFAM" id="SSF53901">
    <property type="entry name" value="Thiolase-like"/>
    <property type="match status" value="2"/>
</dbReference>
<dbReference type="InterPro" id="IPR002155">
    <property type="entry name" value="Thiolase"/>
</dbReference>
<evidence type="ECO:0000259" key="1">
    <source>
        <dbReference type="Pfam" id="PF22691"/>
    </source>
</evidence>
<protein>
    <submittedName>
        <fullName evidence="2">Lipid-transfer protein</fullName>
    </submittedName>
</protein>
<sequence length="386" mass="40446">MSLHAADALGGRAAVAGIGATPFTKESGDSELALAVEAVRAALDDAGLTPGDVDGMVTFTMDTSPEITVAQAAGIGELSFFSRVHYGGGAACATVQQAALAVACGLAETVVCYRAFNERSGRRFGAGVQQREPSAEGAALGWSLPFGLLTPASWVAMAAQRYLHTYGLTPEAFGHVAVVDRKYAATNPAAYFHGKPLTLAQHAASRWIVEPLRLLDCCQETDGGQALVITSPERARGLRHRPALIAAAAQGAGRGQEQMTSFYRDELTGLPEMGVVARQLWRTSGLGPAEMDVAVLYDHFTPFVLMQLEEFGFCGRGEGAAFVAEEALPLNTHGGQLGEAYLHGMNGIAEAVRQLRGTSVNQVDGCERVLVTAGTGVPTSGLVLTR</sequence>
<name>A0A367EI06_9ACTN</name>
<reference evidence="2 3" key="1">
    <citation type="submission" date="2018-06" db="EMBL/GenBank/DDBJ databases">
        <title>Streptomyces reniochalinae sp. nov. and Streptomyces diacarnus sp. nov. from marine sponges.</title>
        <authorList>
            <person name="Li L."/>
        </authorList>
    </citation>
    <scope>NUCLEOTIDE SEQUENCE [LARGE SCALE GENOMIC DNA]</scope>
    <source>
        <strain evidence="2 3">LHW50302</strain>
    </source>
</reference>
<dbReference type="InterPro" id="IPR016039">
    <property type="entry name" value="Thiolase-like"/>
</dbReference>
<dbReference type="CDD" id="cd00829">
    <property type="entry name" value="SCP-x_thiolase"/>
    <property type="match status" value="1"/>
</dbReference>
<evidence type="ECO:0000313" key="2">
    <source>
        <dbReference type="EMBL" id="RCG16997.1"/>
    </source>
</evidence>
<organism evidence="2 3">
    <name type="scientific">Streptomyces reniochalinae</name>
    <dbReference type="NCBI Taxonomy" id="2250578"/>
    <lineage>
        <taxon>Bacteria</taxon>
        <taxon>Bacillati</taxon>
        <taxon>Actinomycetota</taxon>
        <taxon>Actinomycetes</taxon>
        <taxon>Kitasatosporales</taxon>
        <taxon>Streptomycetaceae</taxon>
        <taxon>Streptomyces</taxon>
    </lineage>
</organism>
<dbReference type="InterPro" id="IPR055140">
    <property type="entry name" value="Thiolase_C_2"/>
</dbReference>
<dbReference type="GO" id="GO:0016747">
    <property type="term" value="F:acyltransferase activity, transferring groups other than amino-acyl groups"/>
    <property type="evidence" value="ECO:0007669"/>
    <property type="project" value="InterPro"/>
</dbReference>
<dbReference type="PANTHER" id="PTHR42870">
    <property type="entry name" value="ACETYL-COA C-ACETYLTRANSFERASE"/>
    <property type="match status" value="1"/>
</dbReference>
<keyword evidence="3" id="KW-1185">Reference proteome</keyword>
<dbReference type="Gene3D" id="3.40.47.10">
    <property type="match status" value="1"/>
</dbReference>
<dbReference type="PIRSF" id="PIRSF000429">
    <property type="entry name" value="Ac-CoA_Ac_transf"/>
    <property type="match status" value="1"/>
</dbReference>
<accession>A0A367EI06</accession>
<evidence type="ECO:0000313" key="3">
    <source>
        <dbReference type="Proteomes" id="UP000253507"/>
    </source>
</evidence>
<dbReference type="RefSeq" id="WP_114016692.1">
    <property type="nucleotide sequence ID" value="NZ_QOIM01000037.1"/>
</dbReference>
<dbReference type="EMBL" id="QOIM01000037">
    <property type="protein sequence ID" value="RCG16997.1"/>
    <property type="molecule type" value="Genomic_DNA"/>
</dbReference>
<dbReference type="Proteomes" id="UP000253507">
    <property type="component" value="Unassembled WGS sequence"/>
</dbReference>
<dbReference type="Pfam" id="PF22691">
    <property type="entry name" value="Thiolase_C_1"/>
    <property type="match status" value="1"/>
</dbReference>
<gene>
    <name evidence="2" type="ORF">DQ392_18165</name>
</gene>